<evidence type="ECO:0000313" key="3">
    <source>
        <dbReference type="Proteomes" id="UP000887566"/>
    </source>
</evidence>
<proteinExistence type="predicted"/>
<dbReference type="SMART" id="SM00034">
    <property type="entry name" value="CLECT"/>
    <property type="match status" value="1"/>
</dbReference>
<feature type="chain" id="PRO_5036919242" evidence="1">
    <location>
        <begin position="21"/>
        <end position="601"/>
    </location>
</feature>
<dbReference type="Proteomes" id="UP000887566">
    <property type="component" value="Unplaced"/>
</dbReference>
<dbReference type="InterPro" id="IPR016187">
    <property type="entry name" value="CTDL_fold"/>
</dbReference>
<reference evidence="4" key="1">
    <citation type="submission" date="2022-11" db="UniProtKB">
        <authorList>
            <consortium name="WormBaseParasite"/>
        </authorList>
    </citation>
    <scope>IDENTIFICATION</scope>
</reference>
<dbReference type="InterPro" id="IPR016186">
    <property type="entry name" value="C-type_lectin-like/link_sf"/>
</dbReference>
<evidence type="ECO:0000313" key="4">
    <source>
        <dbReference type="WBParaSite" id="PSAMB.scaffold212size65312.g3313.t1"/>
    </source>
</evidence>
<feature type="domain" description="C-type lectin" evidence="2">
    <location>
        <begin position="465"/>
        <end position="586"/>
    </location>
</feature>
<evidence type="ECO:0000256" key="1">
    <source>
        <dbReference type="SAM" id="SignalP"/>
    </source>
</evidence>
<dbReference type="SUPFAM" id="SSF56436">
    <property type="entry name" value="C-type lectin-like"/>
    <property type="match status" value="1"/>
</dbReference>
<sequence>MIARTVAAICLLWLTNVVQANGNVPTVANDFVFTIFNAEADGSGVLMYAIVSNNNNGSTRVTVTSPYTSFSTIHVTVAPFSVLKIPITPMSIEDQYPAGNGNGQIVVENKGIRLVSDLPVALYTHVEIYSGASADTFLVIPAVHLGTTYRAVTSSFPGISVSMNMIAVVAYQNNTQITIGSQTVTLNALQVATVASPSYLSGTLITGNKPFGAISGNTCGMSVGACDYEAVMLLPVGAWGMQFAAVPLMFLTTNYYQVVTNTDNTVVSAGGQQIATLNAGEYRRFQTGATIITSNNPIQLVQIGQNAGDADNDLGDPFFLPLPSIDKMSNSSVLFQPTGFIEHDHVHFDFFIRIVTNLAGTETIQLDGQTISALQFKHVPNSAIYYYEQAAINTTHTVKTTSPDTQFSVISYSYGQYEGCGFACAFSLPIENPAATTTPPPTTVATTVPTTPSTRCPANWSYLSATNSCYQIFRQQVIWYVADEYCLSLNNGRHLTSVHSQAENDFIVNLAQRTLTIVDSQYTWIGVNDIANFNQFKWSDSTPYDFQNWGAGEPVQQQGAENCGVLTVSPQCSDDPAVGKWKDLPCGATNITSFVCKIPSL</sequence>
<dbReference type="InterPro" id="IPR001304">
    <property type="entry name" value="C-type_lectin-like"/>
</dbReference>
<dbReference type="Pfam" id="PF17517">
    <property type="entry name" value="IgGFc_binding"/>
    <property type="match status" value="1"/>
</dbReference>
<dbReference type="PANTHER" id="PTHR46534:SF1">
    <property type="entry name" value="IGGFC-BINDING PROTEIN N-TERMINAL DOMAIN-CONTAINING PROTEIN"/>
    <property type="match status" value="1"/>
</dbReference>
<keyword evidence="3" id="KW-1185">Reference proteome</keyword>
<accession>A0A914VLP7</accession>
<dbReference type="WBParaSite" id="PSAMB.scaffold212size65312.g3313.t1">
    <property type="protein sequence ID" value="PSAMB.scaffold212size65312.g3313.t1"/>
    <property type="gene ID" value="PSAMB.scaffold212size65312.g3313"/>
</dbReference>
<dbReference type="InterPro" id="IPR035234">
    <property type="entry name" value="IgGFc-bd_N"/>
</dbReference>
<name>A0A914VLP7_9BILA</name>
<evidence type="ECO:0000259" key="2">
    <source>
        <dbReference type="PROSITE" id="PS50041"/>
    </source>
</evidence>
<dbReference type="AlphaFoldDB" id="A0A914VLP7"/>
<dbReference type="Gene3D" id="3.10.100.10">
    <property type="entry name" value="Mannose-Binding Protein A, subunit A"/>
    <property type="match status" value="1"/>
</dbReference>
<organism evidence="3 4">
    <name type="scientific">Plectus sambesii</name>
    <dbReference type="NCBI Taxonomy" id="2011161"/>
    <lineage>
        <taxon>Eukaryota</taxon>
        <taxon>Metazoa</taxon>
        <taxon>Ecdysozoa</taxon>
        <taxon>Nematoda</taxon>
        <taxon>Chromadorea</taxon>
        <taxon>Plectida</taxon>
        <taxon>Plectina</taxon>
        <taxon>Plectoidea</taxon>
        <taxon>Plectidae</taxon>
        <taxon>Plectus</taxon>
    </lineage>
</organism>
<feature type="signal peptide" evidence="1">
    <location>
        <begin position="1"/>
        <end position="20"/>
    </location>
</feature>
<keyword evidence="1" id="KW-0732">Signal</keyword>
<dbReference type="PROSITE" id="PS50041">
    <property type="entry name" value="C_TYPE_LECTIN_2"/>
    <property type="match status" value="1"/>
</dbReference>
<dbReference type="PANTHER" id="PTHR46534">
    <property type="entry name" value="IGGFC_BINDING DOMAIN-CONTAINING PROTEIN"/>
    <property type="match status" value="1"/>
</dbReference>
<dbReference type="Pfam" id="PF00059">
    <property type="entry name" value="Lectin_C"/>
    <property type="match status" value="1"/>
</dbReference>
<protein>
    <submittedName>
        <fullName evidence="4">C-type lectin domain-containing protein</fullName>
    </submittedName>
</protein>